<dbReference type="PANTHER" id="PTHR30273:SF2">
    <property type="entry name" value="PROTEIN FECR"/>
    <property type="match status" value="1"/>
</dbReference>
<dbReference type="InterPro" id="IPR012373">
    <property type="entry name" value="Ferrdict_sens_TM"/>
</dbReference>
<dbReference type="PANTHER" id="PTHR30273">
    <property type="entry name" value="PERIPLASMIC SIGNAL SENSOR AND SIGMA FACTOR ACTIVATOR FECR-RELATED"/>
    <property type="match status" value="1"/>
</dbReference>
<evidence type="ECO:0000259" key="2">
    <source>
        <dbReference type="Pfam" id="PF04773"/>
    </source>
</evidence>
<comment type="caution">
    <text evidence="4">The sequence shown here is derived from an EMBL/GenBank/DDBJ whole genome shotgun (WGS) entry which is preliminary data.</text>
</comment>
<dbReference type="GO" id="GO:0016989">
    <property type="term" value="F:sigma factor antagonist activity"/>
    <property type="evidence" value="ECO:0007669"/>
    <property type="project" value="TreeGrafter"/>
</dbReference>
<dbReference type="Proteomes" id="UP000824202">
    <property type="component" value="Unassembled WGS sequence"/>
</dbReference>
<dbReference type="Pfam" id="PF16344">
    <property type="entry name" value="FecR_C"/>
    <property type="match status" value="1"/>
</dbReference>
<dbReference type="EMBL" id="DXFT01000011">
    <property type="protein sequence ID" value="HIX02593.1"/>
    <property type="molecule type" value="Genomic_DNA"/>
</dbReference>
<feature type="domain" description="FecR protein" evidence="2">
    <location>
        <begin position="163"/>
        <end position="250"/>
    </location>
</feature>
<name>A0A9D1UY62_9BACT</name>
<reference evidence="4" key="2">
    <citation type="submission" date="2021-04" db="EMBL/GenBank/DDBJ databases">
        <authorList>
            <person name="Gilroy R."/>
        </authorList>
    </citation>
    <scope>NUCLEOTIDE SEQUENCE</scope>
    <source>
        <strain evidence="4">23274</strain>
    </source>
</reference>
<keyword evidence="1" id="KW-1133">Transmembrane helix</keyword>
<keyword evidence="1" id="KW-0812">Transmembrane</keyword>
<feature type="transmembrane region" description="Helical" evidence="1">
    <location>
        <begin position="61"/>
        <end position="83"/>
    </location>
</feature>
<accession>A0A9D1UY62</accession>
<sequence>MKTWKDIQDLSARLFLQWLRGLDEEGGGEVPGEMSERIARQEKYDAWQAYRKGLRYRRRRYAGWWAAAAAVVCVAATGAWWFWSRGEAVEPQQVLPVVQQHAIEPGSRKAVLTLADGSVWALRDSSMMVGEHEDWQVDSVGLQVVAPDTAAPLAYNMLEVPRGGEFFLALPDGTQVWLNSETVLRFPSRFAEGVREVQLEGEAYFDVAHEEGSVFRVKMAEGVITVLGTEFCATAYPEEHLAATLVEGSIAFRAQDGVSAELHPNQRLEYDNQAGKIEVQEVDPWLYTSWKEDVFCFEDRSLEDIMAVLSRWYNVQVVFEEDGLRNLRLSGTLDKYSEIEPFLRLFEAGADVKFDIRQRQIVVKKR</sequence>
<feature type="domain" description="Protein FecR C-terminal" evidence="3">
    <location>
        <begin position="295"/>
        <end position="363"/>
    </location>
</feature>
<keyword evidence="1" id="KW-0472">Membrane</keyword>
<evidence type="ECO:0000256" key="1">
    <source>
        <dbReference type="SAM" id="Phobius"/>
    </source>
</evidence>
<proteinExistence type="predicted"/>
<dbReference type="InterPro" id="IPR006860">
    <property type="entry name" value="FecR"/>
</dbReference>
<dbReference type="PIRSF" id="PIRSF018266">
    <property type="entry name" value="FecR"/>
    <property type="match status" value="1"/>
</dbReference>
<evidence type="ECO:0000313" key="4">
    <source>
        <dbReference type="EMBL" id="HIX02593.1"/>
    </source>
</evidence>
<evidence type="ECO:0000259" key="3">
    <source>
        <dbReference type="Pfam" id="PF16344"/>
    </source>
</evidence>
<reference evidence="4" key="1">
    <citation type="journal article" date="2021" name="PeerJ">
        <title>Extensive microbial diversity within the chicken gut microbiome revealed by metagenomics and culture.</title>
        <authorList>
            <person name="Gilroy R."/>
            <person name="Ravi A."/>
            <person name="Getino M."/>
            <person name="Pursley I."/>
            <person name="Horton D.L."/>
            <person name="Alikhan N.F."/>
            <person name="Baker D."/>
            <person name="Gharbi K."/>
            <person name="Hall N."/>
            <person name="Watson M."/>
            <person name="Adriaenssens E.M."/>
            <person name="Foster-Nyarko E."/>
            <person name="Jarju S."/>
            <person name="Secka A."/>
            <person name="Antonio M."/>
            <person name="Oren A."/>
            <person name="Chaudhuri R.R."/>
            <person name="La Ragione R."/>
            <person name="Hildebrand F."/>
            <person name="Pallen M.J."/>
        </authorList>
    </citation>
    <scope>NUCLEOTIDE SEQUENCE</scope>
    <source>
        <strain evidence="4">23274</strain>
    </source>
</reference>
<protein>
    <submittedName>
        <fullName evidence="4">DUF4974 domain-containing protein</fullName>
    </submittedName>
</protein>
<dbReference type="AlphaFoldDB" id="A0A9D1UY62"/>
<dbReference type="Pfam" id="PF04773">
    <property type="entry name" value="FecR"/>
    <property type="match status" value="1"/>
</dbReference>
<gene>
    <name evidence="4" type="ORF">H9863_00540</name>
</gene>
<dbReference type="Gene3D" id="2.60.120.1440">
    <property type="match status" value="1"/>
</dbReference>
<organism evidence="4 5">
    <name type="scientific">Candidatus Odoribacter faecigallinarum</name>
    <dbReference type="NCBI Taxonomy" id="2838706"/>
    <lineage>
        <taxon>Bacteria</taxon>
        <taxon>Pseudomonadati</taxon>
        <taxon>Bacteroidota</taxon>
        <taxon>Bacteroidia</taxon>
        <taxon>Bacteroidales</taxon>
        <taxon>Odoribacteraceae</taxon>
        <taxon>Odoribacter</taxon>
    </lineage>
</organism>
<dbReference type="InterPro" id="IPR032508">
    <property type="entry name" value="FecR_C"/>
</dbReference>
<dbReference type="Gene3D" id="3.55.50.30">
    <property type="match status" value="1"/>
</dbReference>
<evidence type="ECO:0000313" key="5">
    <source>
        <dbReference type="Proteomes" id="UP000824202"/>
    </source>
</evidence>